<dbReference type="SUPFAM" id="SSF54928">
    <property type="entry name" value="RNA-binding domain, RBD"/>
    <property type="match status" value="1"/>
</dbReference>
<evidence type="ECO:0000313" key="7">
    <source>
        <dbReference type="Proteomes" id="UP000235392"/>
    </source>
</evidence>
<feature type="domain" description="DUF7066" evidence="5">
    <location>
        <begin position="702"/>
        <end position="741"/>
    </location>
</feature>
<feature type="compositionally biased region" description="Basic and acidic residues" evidence="3">
    <location>
        <begin position="530"/>
        <end position="541"/>
    </location>
</feature>
<evidence type="ECO:0000256" key="3">
    <source>
        <dbReference type="SAM" id="MobiDB-lite"/>
    </source>
</evidence>
<dbReference type="InterPro" id="IPR000504">
    <property type="entry name" value="RRM_dom"/>
</dbReference>
<dbReference type="Gene3D" id="3.30.70.330">
    <property type="match status" value="1"/>
</dbReference>
<organism evidence="6 7">
    <name type="scientific">Puccinia coronata f. sp. avenae</name>
    <dbReference type="NCBI Taxonomy" id="200324"/>
    <lineage>
        <taxon>Eukaryota</taxon>
        <taxon>Fungi</taxon>
        <taxon>Dikarya</taxon>
        <taxon>Basidiomycota</taxon>
        <taxon>Pucciniomycotina</taxon>
        <taxon>Pucciniomycetes</taxon>
        <taxon>Pucciniales</taxon>
        <taxon>Pucciniaceae</taxon>
        <taxon>Puccinia</taxon>
    </lineage>
</organism>
<evidence type="ECO:0000313" key="6">
    <source>
        <dbReference type="EMBL" id="PLW14977.1"/>
    </source>
</evidence>
<evidence type="ECO:0000256" key="1">
    <source>
        <dbReference type="ARBA" id="ARBA00004123"/>
    </source>
</evidence>
<dbReference type="Pfam" id="PF23217">
    <property type="entry name" value="DUF7066"/>
    <property type="match status" value="1"/>
</dbReference>
<dbReference type="Proteomes" id="UP000235392">
    <property type="component" value="Unassembled WGS sequence"/>
</dbReference>
<feature type="compositionally biased region" description="Low complexity" evidence="3">
    <location>
        <begin position="762"/>
        <end position="776"/>
    </location>
</feature>
<evidence type="ECO:0000259" key="4">
    <source>
        <dbReference type="Pfam" id="PF00076"/>
    </source>
</evidence>
<dbReference type="Pfam" id="PF00076">
    <property type="entry name" value="RRM_1"/>
    <property type="match status" value="1"/>
</dbReference>
<evidence type="ECO:0000259" key="5">
    <source>
        <dbReference type="Pfam" id="PF23217"/>
    </source>
</evidence>
<feature type="compositionally biased region" description="Basic and acidic residues" evidence="3">
    <location>
        <begin position="563"/>
        <end position="572"/>
    </location>
</feature>
<sequence length="802" mass="88324">MYHRHPTEHSRQPRPFDYERSAHAAYPERLPLRPDERIHHHHPHPPHHHHSHHHPPSHPPPDSRRHPYHSSSTRPTPALASAAPDHRFHPAHADRFSRSSQAPGAASVRPSGPPQRVCGEKLQARQPPAQLPAAGDSPEEPRRSHDMDSRSHAKPYDDGLREPTMAANNNNHNTSSSSVATTTLSSNSHNIHRRADDYRSARYNPYPAPSGPRADSHLSPSMGRISNGASGYHSSSGAPAYDDRLPASRSHEHVPTRTYDPNSQFNHGPPKDKSPPSQSVILWVCPIHTDEANLRAFLEECGASVDSVTIIYDRITGQSKRYGFARFVSVDHARAFVEPAFPMVTWKEPTARGSIVQSPHSQSAVNDGARDIGGTPTSILLLRGLDSQSTEQEISQHLQHIPDPSQTVLPESIRKYAHQGSGHPPELGLRFCSICRSTGRCQGIIIIAQHQSFPSRFSNQVAHDHCHLAHEHSFHPIYAPSEWSFRGASGQELTYWDDKAYAALYISPLAAEANRASMSSKIKTLSPSKQAEESRNNRNEDTDVNELISTVDTEPQVNTSQKEMSHDQEFSYKHQSKPQAMMIREADSGEAQSQNSEERNTDPQKTEQKAQANLVTPGEGGSHQSEIMNSKPKGTESKTEKKKNGAEPIATKKVDGRQHCKVQSKHQEIASSGTSEAETTTVPPESIAVDEDDFSDFTRLTCVLCQRQFKSPEDLQRHNNLSNLHKTNLQNDKLKKVARAKKAANLAKKANAAAPSIGGGTTTTTTTATATATATAEKSVKIHGQGGGQERSIRAAGRAQRR</sequence>
<protein>
    <submittedName>
        <fullName evidence="6">Uncharacterized protein</fullName>
    </submittedName>
</protein>
<comment type="caution">
    <text evidence="6">The sequence shown here is derived from an EMBL/GenBank/DDBJ whole genome shotgun (WGS) entry which is preliminary data.</text>
</comment>
<dbReference type="InterPro" id="IPR055494">
    <property type="entry name" value="DUF7066"/>
</dbReference>
<feature type="compositionally biased region" description="Low complexity" evidence="3">
    <location>
        <begin position="164"/>
        <end position="188"/>
    </location>
</feature>
<dbReference type="AlphaFoldDB" id="A0A2N5SP12"/>
<proteinExistence type="predicted"/>
<feature type="compositionally biased region" description="Basic and acidic residues" evidence="3">
    <location>
        <begin position="633"/>
        <end position="658"/>
    </location>
</feature>
<evidence type="ECO:0000256" key="2">
    <source>
        <dbReference type="ARBA" id="ARBA00023242"/>
    </source>
</evidence>
<feature type="compositionally biased region" description="Basic and acidic residues" evidence="3">
    <location>
        <begin position="139"/>
        <end position="161"/>
    </location>
</feature>
<feature type="region of interest" description="Disordered" evidence="3">
    <location>
        <begin position="521"/>
        <end position="690"/>
    </location>
</feature>
<feature type="compositionally biased region" description="Basic and acidic residues" evidence="3">
    <location>
        <begin position="241"/>
        <end position="255"/>
    </location>
</feature>
<dbReference type="InterPro" id="IPR012677">
    <property type="entry name" value="Nucleotide-bd_a/b_plait_sf"/>
</dbReference>
<feature type="compositionally biased region" description="Basic residues" evidence="3">
    <location>
        <begin position="39"/>
        <end position="56"/>
    </location>
</feature>
<dbReference type="InterPro" id="IPR035979">
    <property type="entry name" value="RBD_domain_sf"/>
</dbReference>
<comment type="subcellular location">
    <subcellularLocation>
        <location evidence="1">Nucleus</location>
    </subcellularLocation>
</comment>
<dbReference type="PANTHER" id="PTHR13948">
    <property type="entry name" value="RNA-BINDING PROTEIN"/>
    <property type="match status" value="1"/>
</dbReference>
<feature type="compositionally biased region" description="Basic and acidic residues" evidence="3">
    <location>
        <begin position="596"/>
        <end position="608"/>
    </location>
</feature>
<dbReference type="GO" id="GO:0000398">
    <property type="term" value="P:mRNA splicing, via spliceosome"/>
    <property type="evidence" value="ECO:0007669"/>
    <property type="project" value="TreeGrafter"/>
</dbReference>
<dbReference type="GO" id="GO:0005634">
    <property type="term" value="C:nucleus"/>
    <property type="evidence" value="ECO:0007669"/>
    <property type="project" value="UniProtKB-SubCell"/>
</dbReference>
<name>A0A2N5SP12_9BASI</name>
<feature type="region of interest" description="Disordered" evidence="3">
    <location>
        <begin position="1"/>
        <end position="277"/>
    </location>
</feature>
<dbReference type="GO" id="GO:0003723">
    <property type="term" value="F:RNA binding"/>
    <property type="evidence" value="ECO:0007669"/>
    <property type="project" value="InterPro"/>
</dbReference>
<keyword evidence="2" id="KW-0539">Nucleus</keyword>
<feature type="compositionally biased region" description="Low complexity" evidence="3">
    <location>
        <begin position="124"/>
        <end position="134"/>
    </location>
</feature>
<feature type="compositionally biased region" description="Low complexity" evidence="3">
    <location>
        <begin position="670"/>
        <end position="681"/>
    </location>
</feature>
<feature type="compositionally biased region" description="Polar residues" evidence="3">
    <location>
        <begin position="227"/>
        <end position="237"/>
    </location>
</feature>
<dbReference type="PANTHER" id="PTHR13948:SF3">
    <property type="entry name" value="FI21118P1"/>
    <property type="match status" value="1"/>
</dbReference>
<accession>A0A2N5SP12</accession>
<feature type="region of interest" description="Disordered" evidence="3">
    <location>
        <begin position="750"/>
        <end position="802"/>
    </location>
</feature>
<feature type="compositionally biased region" description="Basic and acidic residues" evidence="3">
    <location>
        <begin position="84"/>
        <end position="97"/>
    </location>
</feature>
<feature type="compositionally biased region" description="Polar residues" evidence="3">
    <location>
        <begin position="547"/>
        <end position="562"/>
    </location>
</feature>
<dbReference type="EMBL" id="PGCI01000809">
    <property type="protein sequence ID" value="PLW14977.1"/>
    <property type="molecule type" value="Genomic_DNA"/>
</dbReference>
<gene>
    <name evidence="6" type="ORF">PCASD_18275</name>
</gene>
<feature type="compositionally biased region" description="Basic and acidic residues" evidence="3">
    <location>
        <begin position="1"/>
        <end position="22"/>
    </location>
</feature>
<reference evidence="6 7" key="1">
    <citation type="submission" date="2017-11" db="EMBL/GenBank/DDBJ databases">
        <title>De novo assembly and phasing of dikaryotic genomes from two isolates of Puccinia coronata f. sp. avenae, the causal agent of oat crown rust.</title>
        <authorList>
            <person name="Miller M.E."/>
            <person name="Zhang Y."/>
            <person name="Omidvar V."/>
            <person name="Sperschneider J."/>
            <person name="Schwessinger B."/>
            <person name="Raley C."/>
            <person name="Palmer J.M."/>
            <person name="Garnica D."/>
            <person name="Upadhyaya N."/>
            <person name="Rathjen J."/>
            <person name="Taylor J.M."/>
            <person name="Park R.F."/>
            <person name="Dodds P.N."/>
            <person name="Hirsch C.D."/>
            <person name="Kianian S.F."/>
            <person name="Figueroa M."/>
        </authorList>
    </citation>
    <scope>NUCLEOTIDE SEQUENCE [LARGE SCALE GENOMIC DNA]</scope>
    <source>
        <strain evidence="6">12SD80</strain>
    </source>
</reference>
<feature type="domain" description="RRM" evidence="4">
    <location>
        <begin position="289"/>
        <end position="338"/>
    </location>
</feature>